<dbReference type="Proteomes" id="UP001199816">
    <property type="component" value="Unassembled WGS sequence"/>
</dbReference>
<keyword evidence="3" id="KW-0804">Transcription</keyword>
<evidence type="ECO:0000256" key="2">
    <source>
        <dbReference type="ARBA" id="ARBA00023125"/>
    </source>
</evidence>
<reference evidence="5 6" key="1">
    <citation type="submission" date="2021-11" db="EMBL/GenBank/DDBJ databases">
        <title>Genomic of Niabella pedocola.</title>
        <authorList>
            <person name="Wu T."/>
        </authorList>
    </citation>
    <scope>NUCLEOTIDE SEQUENCE [LARGE SCALE GENOMIC DNA]</scope>
    <source>
        <strain evidence="5 6">JCM 31011</strain>
    </source>
</reference>
<dbReference type="PANTHER" id="PTHR30363">
    <property type="entry name" value="HTH-TYPE TRANSCRIPTIONAL REGULATOR SRLR-RELATED"/>
    <property type="match status" value="1"/>
</dbReference>
<dbReference type="GO" id="GO:0003677">
    <property type="term" value="F:DNA binding"/>
    <property type="evidence" value="ECO:0007669"/>
    <property type="project" value="UniProtKB-KW"/>
</dbReference>
<gene>
    <name evidence="5" type="ORF">LQ567_15940</name>
</gene>
<evidence type="ECO:0000256" key="1">
    <source>
        <dbReference type="ARBA" id="ARBA00023015"/>
    </source>
</evidence>
<dbReference type="SUPFAM" id="SSF100950">
    <property type="entry name" value="NagB/RpiA/CoA transferase-like"/>
    <property type="match status" value="1"/>
</dbReference>
<organism evidence="5 6">
    <name type="scientific">Niabella pedocola</name>
    <dbReference type="NCBI Taxonomy" id="1752077"/>
    <lineage>
        <taxon>Bacteria</taxon>
        <taxon>Pseudomonadati</taxon>
        <taxon>Bacteroidota</taxon>
        <taxon>Chitinophagia</taxon>
        <taxon>Chitinophagales</taxon>
        <taxon>Chitinophagaceae</taxon>
        <taxon>Niabella</taxon>
    </lineage>
</organism>
<feature type="domain" description="HTH deoR-type" evidence="4">
    <location>
        <begin position="4"/>
        <end position="59"/>
    </location>
</feature>
<evidence type="ECO:0000256" key="3">
    <source>
        <dbReference type="ARBA" id="ARBA00023163"/>
    </source>
</evidence>
<accession>A0ABS8PT79</accession>
<dbReference type="InterPro" id="IPR050313">
    <property type="entry name" value="Carb_Metab_HTH_regulators"/>
</dbReference>
<dbReference type="InterPro" id="IPR037171">
    <property type="entry name" value="NagB/RpiA_transferase-like"/>
</dbReference>
<proteinExistence type="predicted"/>
<dbReference type="Gene3D" id="3.40.50.1360">
    <property type="match status" value="1"/>
</dbReference>
<dbReference type="InterPro" id="IPR036390">
    <property type="entry name" value="WH_DNA-bd_sf"/>
</dbReference>
<dbReference type="Gene3D" id="1.10.10.10">
    <property type="entry name" value="Winged helix-like DNA-binding domain superfamily/Winged helix DNA-binding domain"/>
    <property type="match status" value="1"/>
</dbReference>
<protein>
    <submittedName>
        <fullName evidence="5">DeoR/GlpR family DNA-binding transcription regulator</fullName>
    </submittedName>
</protein>
<dbReference type="PROSITE" id="PS51000">
    <property type="entry name" value="HTH_DEOR_2"/>
    <property type="match status" value="1"/>
</dbReference>
<dbReference type="SMART" id="SM00420">
    <property type="entry name" value="HTH_DEOR"/>
    <property type="match status" value="1"/>
</dbReference>
<dbReference type="PRINTS" id="PR00037">
    <property type="entry name" value="HTHLACR"/>
</dbReference>
<name>A0ABS8PT79_9BACT</name>
<dbReference type="InterPro" id="IPR014036">
    <property type="entry name" value="DeoR-like_C"/>
</dbReference>
<evidence type="ECO:0000259" key="4">
    <source>
        <dbReference type="PROSITE" id="PS51000"/>
    </source>
</evidence>
<keyword evidence="6" id="KW-1185">Reference proteome</keyword>
<keyword evidence="2 5" id="KW-0238">DNA-binding</keyword>
<dbReference type="Pfam" id="PF00455">
    <property type="entry name" value="DeoRC"/>
    <property type="match status" value="1"/>
</dbReference>
<dbReference type="PANTHER" id="PTHR30363:SF44">
    <property type="entry name" value="AGA OPERON TRANSCRIPTIONAL REPRESSOR-RELATED"/>
    <property type="match status" value="1"/>
</dbReference>
<dbReference type="Pfam" id="PF08220">
    <property type="entry name" value="HTH_DeoR"/>
    <property type="match status" value="1"/>
</dbReference>
<comment type="caution">
    <text evidence="5">The sequence shown here is derived from an EMBL/GenBank/DDBJ whole genome shotgun (WGS) entry which is preliminary data.</text>
</comment>
<evidence type="ECO:0000313" key="6">
    <source>
        <dbReference type="Proteomes" id="UP001199816"/>
    </source>
</evidence>
<sequence>MSSLVERHQHILDSLKKKGMVQVLDLCQELDVSSVTIRKDLQFLEDKNQLFRTHGGATLSNPYIGDRPVVEKVRMQSTEKEKIGQYAAGLIEPNDCILIASGTTVFYFAKYIQPKGNVTVITAALNVAMEIAHHPGIEVIQLGGIMRKTSSSVTGIYAEKILEDFSCSKLFLGVDGIDMEFGLTTTNMMEAQLNRKMIAASRKTIVLADSSKFGKRGFGKICGLEDIEQIITDSNISPHIVDELRAGGIEVTVLPV</sequence>
<dbReference type="InterPro" id="IPR018356">
    <property type="entry name" value="Tscrpt_reg_HTH_DeoR_CS"/>
</dbReference>
<dbReference type="InterPro" id="IPR001034">
    <property type="entry name" value="DeoR_HTH"/>
</dbReference>
<dbReference type="PROSITE" id="PS00894">
    <property type="entry name" value="HTH_DEOR_1"/>
    <property type="match status" value="1"/>
</dbReference>
<evidence type="ECO:0000313" key="5">
    <source>
        <dbReference type="EMBL" id="MCD2424272.1"/>
    </source>
</evidence>
<keyword evidence="1" id="KW-0805">Transcription regulation</keyword>
<dbReference type="EMBL" id="JAJNEC010000005">
    <property type="protein sequence ID" value="MCD2424272.1"/>
    <property type="molecule type" value="Genomic_DNA"/>
</dbReference>
<dbReference type="SMART" id="SM01134">
    <property type="entry name" value="DeoRC"/>
    <property type="match status" value="1"/>
</dbReference>
<dbReference type="RefSeq" id="WP_231005779.1">
    <property type="nucleotide sequence ID" value="NZ_JAJNEC010000005.1"/>
</dbReference>
<dbReference type="InterPro" id="IPR036388">
    <property type="entry name" value="WH-like_DNA-bd_sf"/>
</dbReference>
<dbReference type="SUPFAM" id="SSF46785">
    <property type="entry name" value="Winged helix' DNA-binding domain"/>
    <property type="match status" value="1"/>
</dbReference>